<keyword evidence="2" id="KW-0805">Transcription regulation</keyword>
<dbReference type="PROSITE" id="PS50110">
    <property type="entry name" value="RESPONSE_REGULATORY"/>
    <property type="match status" value="1"/>
</dbReference>
<evidence type="ECO:0000259" key="7">
    <source>
        <dbReference type="PROSITE" id="PS50110"/>
    </source>
</evidence>
<dbReference type="InterPro" id="IPR039420">
    <property type="entry name" value="WalR-like"/>
</dbReference>
<feature type="domain" description="HTH luxR-type" evidence="6">
    <location>
        <begin position="142"/>
        <end position="207"/>
    </location>
</feature>
<dbReference type="Proteomes" id="UP000192343">
    <property type="component" value="Unassembled WGS sequence"/>
</dbReference>
<evidence type="ECO:0000259" key="6">
    <source>
        <dbReference type="PROSITE" id="PS50043"/>
    </source>
</evidence>
<feature type="modified residue" description="4-aspartylphosphate" evidence="5">
    <location>
        <position position="54"/>
    </location>
</feature>
<dbReference type="PROSITE" id="PS50043">
    <property type="entry name" value="HTH_LUXR_2"/>
    <property type="match status" value="1"/>
</dbReference>
<evidence type="ECO:0000313" key="8">
    <source>
        <dbReference type="EMBL" id="ORC35398.1"/>
    </source>
</evidence>
<evidence type="ECO:0000256" key="4">
    <source>
        <dbReference type="ARBA" id="ARBA00023163"/>
    </source>
</evidence>
<dbReference type="InterPro" id="IPR000792">
    <property type="entry name" value="Tscrpt_reg_LuxR_C"/>
</dbReference>
<dbReference type="InterPro" id="IPR016032">
    <property type="entry name" value="Sig_transdc_resp-reg_C-effctor"/>
</dbReference>
<evidence type="ECO:0000313" key="9">
    <source>
        <dbReference type="Proteomes" id="UP000192343"/>
    </source>
</evidence>
<dbReference type="PANTHER" id="PTHR43214:SF41">
    <property type="entry name" value="NITRATE_NITRITE RESPONSE REGULATOR PROTEIN NARP"/>
    <property type="match status" value="1"/>
</dbReference>
<dbReference type="Pfam" id="PF00072">
    <property type="entry name" value="Response_reg"/>
    <property type="match status" value="1"/>
</dbReference>
<dbReference type="PRINTS" id="PR00038">
    <property type="entry name" value="HTHLUXR"/>
</dbReference>
<dbReference type="STRING" id="1963862.B4O97_09510"/>
<organism evidence="8 9">
    <name type="scientific">Marispirochaeta aestuarii</name>
    <dbReference type="NCBI Taxonomy" id="1963862"/>
    <lineage>
        <taxon>Bacteria</taxon>
        <taxon>Pseudomonadati</taxon>
        <taxon>Spirochaetota</taxon>
        <taxon>Spirochaetia</taxon>
        <taxon>Spirochaetales</taxon>
        <taxon>Spirochaetaceae</taxon>
        <taxon>Marispirochaeta</taxon>
    </lineage>
</organism>
<feature type="domain" description="Response regulatory" evidence="7">
    <location>
        <begin position="3"/>
        <end position="119"/>
    </location>
</feature>
<evidence type="ECO:0000256" key="1">
    <source>
        <dbReference type="ARBA" id="ARBA00022553"/>
    </source>
</evidence>
<accession>A0A1Y1RY59</accession>
<dbReference type="OrthoDB" id="370587at2"/>
<dbReference type="CDD" id="cd17535">
    <property type="entry name" value="REC_NarL-like"/>
    <property type="match status" value="1"/>
</dbReference>
<dbReference type="PANTHER" id="PTHR43214">
    <property type="entry name" value="TWO-COMPONENT RESPONSE REGULATOR"/>
    <property type="match status" value="1"/>
</dbReference>
<dbReference type="InterPro" id="IPR001789">
    <property type="entry name" value="Sig_transdc_resp-reg_receiver"/>
</dbReference>
<keyword evidence="9" id="KW-1185">Reference proteome</keyword>
<keyword evidence="4" id="KW-0804">Transcription</keyword>
<sequence>MLRVLIADDHPVLRRGLIQLMEESLSVSGIYETGKGCDVLSMLRKNPVDVLILDISLPDKDGMIVLAEVKQEFPDLPVLMLSIQPETQYAARALRLGAAGCLNKATAPEELVRALRQVARGEHYMNETTSSILLETIRHPGTALPHELLSERETQVMLSIASGKTLSEIADELYISVKTVSTYRSRLLEKMNLKNNAQLTQYVFRHKLMPMG</sequence>
<evidence type="ECO:0000256" key="5">
    <source>
        <dbReference type="PROSITE-ProRule" id="PRU00169"/>
    </source>
</evidence>
<reference evidence="8 9" key="1">
    <citation type="submission" date="2017-03" db="EMBL/GenBank/DDBJ databases">
        <title>Draft Genome sequence of Marispirochaeta sp. strain JC444.</title>
        <authorList>
            <person name="Shivani Y."/>
            <person name="Subhash Y."/>
            <person name="Sasikala C."/>
            <person name="Ramana C."/>
        </authorList>
    </citation>
    <scope>NUCLEOTIDE SEQUENCE [LARGE SCALE GENOMIC DNA]</scope>
    <source>
        <strain evidence="8 9">JC444</strain>
    </source>
</reference>
<dbReference type="SMART" id="SM00421">
    <property type="entry name" value="HTH_LUXR"/>
    <property type="match status" value="1"/>
</dbReference>
<comment type="caution">
    <text evidence="8">The sequence shown here is derived from an EMBL/GenBank/DDBJ whole genome shotgun (WGS) entry which is preliminary data.</text>
</comment>
<dbReference type="Pfam" id="PF00196">
    <property type="entry name" value="GerE"/>
    <property type="match status" value="1"/>
</dbReference>
<keyword evidence="3 8" id="KW-0238">DNA-binding</keyword>
<dbReference type="SMART" id="SM00448">
    <property type="entry name" value="REC"/>
    <property type="match status" value="1"/>
</dbReference>
<dbReference type="GO" id="GO:0006355">
    <property type="term" value="P:regulation of DNA-templated transcription"/>
    <property type="evidence" value="ECO:0007669"/>
    <property type="project" value="InterPro"/>
</dbReference>
<name>A0A1Y1RY59_9SPIO</name>
<dbReference type="CDD" id="cd06170">
    <property type="entry name" value="LuxR_C_like"/>
    <property type="match status" value="1"/>
</dbReference>
<dbReference type="InterPro" id="IPR058245">
    <property type="entry name" value="NreC/VraR/RcsB-like_REC"/>
</dbReference>
<dbReference type="InterPro" id="IPR011006">
    <property type="entry name" value="CheY-like_superfamily"/>
</dbReference>
<protein>
    <submittedName>
        <fullName evidence="8">DNA-binding response regulator</fullName>
    </submittedName>
</protein>
<dbReference type="GO" id="GO:0003677">
    <property type="term" value="F:DNA binding"/>
    <property type="evidence" value="ECO:0007669"/>
    <property type="project" value="UniProtKB-KW"/>
</dbReference>
<proteinExistence type="predicted"/>
<dbReference type="Gene3D" id="3.40.50.2300">
    <property type="match status" value="1"/>
</dbReference>
<dbReference type="SUPFAM" id="SSF46894">
    <property type="entry name" value="C-terminal effector domain of the bipartite response regulators"/>
    <property type="match status" value="1"/>
</dbReference>
<evidence type="ECO:0000256" key="2">
    <source>
        <dbReference type="ARBA" id="ARBA00023015"/>
    </source>
</evidence>
<evidence type="ECO:0000256" key="3">
    <source>
        <dbReference type="ARBA" id="ARBA00023125"/>
    </source>
</evidence>
<dbReference type="SUPFAM" id="SSF52172">
    <property type="entry name" value="CheY-like"/>
    <property type="match status" value="1"/>
</dbReference>
<keyword evidence="1 5" id="KW-0597">Phosphoprotein</keyword>
<dbReference type="AlphaFoldDB" id="A0A1Y1RY59"/>
<dbReference type="EMBL" id="MWQY01000009">
    <property type="protein sequence ID" value="ORC35398.1"/>
    <property type="molecule type" value="Genomic_DNA"/>
</dbReference>
<dbReference type="GO" id="GO:0000160">
    <property type="term" value="P:phosphorelay signal transduction system"/>
    <property type="evidence" value="ECO:0007669"/>
    <property type="project" value="InterPro"/>
</dbReference>
<dbReference type="RefSeq" id="WP_083050352.1">
    <property type="nucleotide sequence ID" value="NZ_MWQY01000009.1"/>
</dbReference>
<gene>
    <name evidence="8" type="ORF">B4O97_09510</name>
</gene>